<gene>
    <name evidence="1" type="ORF">DOR05_24980</name>
</gene>
<accession>A0A5V8U5Q7</accession>
<sequence length="60" mass="7271">KQVNVLINITTSSEIMICCRLFMRQIIYMLANIDSTQINLAQKMYLTRKDKSLYWPWIEW</sequence>
<comment type="caution">
    <text evidence="1">The sequence shown here is derived from an EMBL/GenBank/DDBJ whole genome shotgun (WGS) entry which is preliminary data.</text>
</comment>
<proteinExistence type="predicted"/>
<evidence type="ECO:0000313" key="1">
    <source>
        <dbReference type="EMBL" id="EBV4371103.1"/>
    </source>
</evidence>
<name>A0A5V8U5Q7_SALTM</name>
<reference evidence="1" key="1">
    <citation type="submission" date="2018-06" db="EMBL/GenBank/DDBJ databases">
        <authorList>
            <person name="Ashton P.M."/>
            <person name="Dallman T."/>
            <person name="Nair S."/>
            <person name="De Pinna E."/>
            <person name="Peters T."/>
            <person name="Grant K."/>
        </authorList>
    </citation>
    <scope>NUCLEOTIDE SEQUENCE</scope>
    <source>
        <strain evidence="1">131489</strain>
    </source>
</reference>
<dbReference type="AlphaFoldDB" id="A0A5V8U5Q7"/>
<protein>
    <submittedName>
        <fullName evidence="1">Uncharacterized protein</fullName>
    </submittedName>
</protein>
<feature type="non-terminal residue" evidence="1">
    <location>
        <position position="1"/>
    </location>
</feature>
<dbReference type="EMBL" id="AAHFGJ010000256">
    <property type="protein sequence ID" value="EBV4371103.1"/>
    <property type="molecule type" value="Genomic_DNA"/>
</dbReference>
<organism evidence="1">
    <name type="scientific">Salmonella typhimurium</name>
    <dbReference type="NCBI Taxonomy" id="90371"/>
    <lineage>
        <taxon>Bacteria</taxon>
        <taxon>Pseudomonadati</taxon>
        <taxon>Pseudomonadota</taxon>
        <taxon>Gammaproteobacteria</taxon>
        <taxon>Enterobacterales</taxon>
        <taxon>Enterobacteriaceae</taxon>
        <taxon>Salmonella</taxon>
    </lineage>
</organism>